<dbReference type="OrthoDB" id="515032at2"/>
<dbReference type="InterPro" id="IPR025458">
    <property type="entry name" value="DUF4278"/>
</dbReference>
<evidence type="ECO:0000313" key="2">
    <source>
        <dbReference type="Proteomes" id="UP000003781"/>
    </source>
</evidence>
<keyword evidence="2" id="KW-1185">Reference proteome</keyword>
<dbReference type="eggNOG" id="ENOG50320TT">
    <property type="taxonomic scope" value="Bacteria"/>
</dbReference>
<name>A3IPR7_9CHRO</name>
<dbReference type="Proteomes" id="UP000003781">
    <property type="component" value="Unassembled WGS sequence"/>
</dbReference>
<protein>
    <recommendedName>
        <fullName evidence="3">DUF4278 domain-containing protein</fullName>
    </recommendedName>
</protein>
<dbReference type="AlphaFoldDB" id="A3IPR7"/>
<dbReference type="Pfam" id="PF14105">
    <property type="entry name" value="DUF4278"/>
    <property type="match status" value="1"/>
</dbReference>
<organism evidence="1 2">
    <name type="scientific">Crocosphaera chwakensis CCY0110</name>
    <dbReference type="NCBI Taxonomy" id="391612"/>
    <lineage>
        <taxon>Bacteria</taxon>
        <taxon>Bacillati</taxon>
        <taxon>Cyanobacteriota</taxon>
        <taxon>Cyanophyceae</taxon>
        <taxon>Oscillatoriophycideae</taxon>
        <taxon>Chroococcales</taxon>
        <taxon>Aphanothecaceae</taxon>
        <taxon>Crocosphaera</taxon>
        <taxon>Crocosphaera chwakensis</taxon>
    </lineage>
</organism>
<evidence type="ECO:0000313" key="1">
    <source>
        <dbReference type="EMBL" id="EAZ91557.1"/>
    </source>
</evidence>
<reference evidence="1 2" key="1">
    <citation type="submission" date="2007-03" db="EMBL/GenBank/DDBJ databases">
        <authorList>
            <person name="Stal L."/>
            <person name="Ferriera S."/>
            <person name="Johnson J."/>
            <person name="Kravitz S."/>
            <person name="Beeson K."/>
            <person name="Sutton G."/>
            <person name="Rogers Y.-H."/>
            <person name="Friedman R."/>
            <person name="Frazier M."/>
            <person name="Venter J.C."/>
        </authorList>
    </citation>
    <scope>NUCLEOTIDE SEQUENCE [LARGE SCALE GENOMIC DNA]</scope>
    <source>
        <strain evidence="1 2">CCY0110</strain>
    </source>
</reference>
<accession>A3IPR7</accession>
<proteinExistence type="predicted"/>
<gene>
    <name evidence="1" type="ORF">CY0110_13591</name>
</gene>
<dbReference type="RefSeq" id="WP_008275385.1">
    <property type="nucleotide sequence ID" value="NZ_AAXW01000013.1"/>
</dbReference>
<comment type="caution">
    <text evidence="1">The sequence shown here is derived from an EMBL/GenBank/DDBJ whole genome shotgun (WGS) entry which is preliminary data.</text>
</comment>
<sequence>MKLSFRGISYNHDPMTIETSNTEVEGTYRGVHWKNHPYAKPRHGHGIKQMTYRGVHYVQN</sequence>
<evidence type="ECO:0008006" key="3">
    <source>
        <dbReference type="Google" id="ProtNLM"/>
    </source>
</evidence>
<dbReference type="EMBL" id="AAXW01000013">
    <property type="protein sequence ID" value="EAZ91557.1"/>
    <property type="molecule type" value="Genomic_DNA"/>
</dbReference>